<dbReference type="InterPro" id="IPR003439">
    <property type="entry name" value="ABC_transporter-like_ATP-bd"/>
</dbReference>
<evidence type="ECO:0000256" key="8">
    <source>
        <dbReference type="SAM" id="Phobius"/>
    </source>
</evidence>
<dbReference type="CDD" id="cd18579">
    <property type="entry name" value="ABC_6TM_ABCC_D1"/>
    <property type="match status" value="1"/>
</dbReference>
<keyword evidence="2" id="KW-0813">Transport</keyword>
<name>A0AAW1MGT8_POPJA</name>
<evidence type="ECO:0000256" key="5">
    <source>
        <dbReference type="ARBA" id="ARBA00022840"/>
    </source>
</evidence>
<feature type="transmembrane region" description="Helical" evidence="8">
    <location>
        <begin position="823"/>
        <end position="841"/>
    </location>
</feature>
<dbReference type="AlphaFoldDB" id="A0AAW1MGT8"/>
<protein>
    <submittedName>
        <fullName evidence="11">ABC transporter transmembrane region</fullName>
    </submittedName>
</protein>
<evidence type="ECO:0000256" key="6">
    <source>
        <dbReference type="ARBA" id="ARBA00022989"/>
    </source>
</evidence>
<dbReference type="Proteomes" id="UP001458880">
    <property type="component" value="Unassembled WGS sequence"/>
</dbReference>
<dbReference type="PANTHER" id="PTHR24223">
    <property type="entry name" value="ATP-BINDING CASSETTE SUB-FAMILY C"/>
    <property type="match status" value="1"/>
</dbReference>
<keyword evidence="7 8" id="KW-0472">Membrane</keyword>
<evidence type="ECO:0000259" key="10">
    <source>
        <dbReference type="PROSITE" id="PS50929"/>
    </source>
</evidence>
<dbReference type="Gene3D" id="1.20.1560.10">
    <property type="entry name" value="ABC transporter type 1, transmembrane domain"/>
    <property type="match status" value="2"/>
</dbReference>
<feature type="transmembrane region" description="Helical" evidence="8">
    <location>
        <begin position="188"/>
        <end position="207"/>
    </location>
</feature>
<accession>A0AAW1MGT8</accession>
<feature type="transmembrane region" description="Helical" evidence="8">
    <location>
        <begin position="909"/>
        <end position="929"/>
    </location>
</feature>
<comment type="subcellular location">
    <subcellularLocation>
        <location evidence="1">Membrane</location>
        <topology evidence="1">Multi-pass membrane protein</topology>
    </subcellularLocation>
</comment>
<dbReference type="InterPro" id="IPR003593">
    <property type="entry name" value="AAA+_ATPase"/>
</dbReference>
<dbReference type="InterPro" id="IPR036640">
    <property type="entry name" value="ABC1_TM_sf"/>
</dbReference>
<dbReference type="Pfam" id="PF00005">
    <property type="entry name" value="ABC_tran"/>
    <property type="match status" value="2"/>
</dbReference>
<dbReference type="CDD" id="cd18580">
    <property type="entry name" value="ABC_6TM_ABCC_D2"/>
    <property type="match status" value="1"/>
</dbReference>
<dbReference type="FunFam" id="3.40.50.300:FF:000163">
    <property type="entry name" value="Multidrug resistance-associated protein member 4"/>
    <property type="match status" value="1"/>
</dbReference>
<evidence type="ECO:0000256" key="1">
    <source>
        <dbReference type="ARBA" id="ARBA00004141"/>
    </source>
</evidence>
<dbReference type="InterPro" id="IPR044746">
    <property type="entry name" value="ABCC_6TM_D1"/>
</dbReference>
<evidence type="ECO:0000259" key="9">
    <source>
        <dbReference type="PROSITE" id="PS50893"/>
    </source>
</evidence>
<reference evidence="11 12" key="1">
    <citation type="journal article" date="2024" name="BMC Genomics">
        <title>De novo assembly and annotation of Popillia japonica's genome with initial clues to its potential as an invasive pest.</title>
        <authorList>
            <person name="Cucini C."/>
            <person name="Boschi S."/>
            <person name="Funari R."/>
            <person name="Cardaioli E."/>
            <person name="Iannotti N."/>
            <person name="Marturano G."/>
            <person name="Paoli F."/>
            <person name="Bruttini M."/>
            <person name="Carapelli A."/>
            <person name="Frati F."/>
            <person name="Nardi F."/>
        </authorList>
    </citation>
    <scope>NUCLEOTIDE SEQUENCE [LARGE SCALE GENOMIC DNA]</scope>
    <source>
        <strain evidence="11">DMR45628</strain>
    </source>
</reference>
<dbReference type="SUPFAM" id="SSF90123">
    <property type="entry name" value="ABC transporter transmembrane region"/>
    <property type="match status" value="2"/>
</dbReference>
<keyword evidence="6 8" id="KW-1133">Transmembrane helix</keyword>
<gene>
    <name evidence="11" type="ORF">QE152_g7112</name>
</gene>
<dbReference type="Gene3D" id="3.40.50.300">
    <property type="entry name" value="P-loop containing nucleotide triphosphate hydrolases"/>
    <property type="match status" value="2"/>
</dbReference>
<keyword evidence="12" id="KW-1185">Reference proteome</keyword>
<dbReference type="SUPFAM" id="SSF52540">
    <property type="entry name" value="P-loop containing nucleoside triphosphate hydrolases"/>
    <property type="match status" value="2"/>
</dbReference>
<dbReference type="PROSITE" id="PS50893">
    <property type="entry name" value="ABC_TRANSPORTER_2"/>
    <property type="match status" value="2"/>
</dbReference>
<dbReference type="EMBL" id="JASPKY010000050">
    <property type="protein sequence ID" value="KAK9745243.1"/>
    <property type="molecule type" value="Genomic_DNA"/>
</dbReference>
<keyword evidence="4" id="KW-0547">Nucleotide-binding</keyword>
<dbReference type="Pfam" id="PF00664">
    <property type="entry name" value="ABC_membrane"/>
    <property type="match status" value="2"/>
</dbReference>
<feature type="transmembrane region" description="Helical" evidence="8">
    <location>
        <begin position="641"/>
        <end position="661"/>
    </location>
</feature>
<organism evidence="11 12">
    <name type="scientific">Popillia japonica</name>
    <name type="common">Japanese beetle</name>
    <dbReference type="NCBI Taxonomy" id="7064"/>
    <lineage>
        <taxon>Eukaryota</taxon>
        <taxon>Metazoa</taxon>
        <taxon>Ecdysozoa</taxon>
        <taxon>Arthropoda</taxon>
        <taxon>Hexapoda</taxon>
        <taxon>Insecta</taxon>
        <taxon>Pterygota</taxon>
        <taxon>Neoptera</taxon>
        <taxon>Endopterygota</taxon>
        <taxon>Coleoptera</taxon>
        <taxon>Polyphaga</taxon>
        <taxon>Scarabaeiformia</taxon>
        <taxon>Scarabaeidae</taxon>
        <taxon>Rutelinae</taxon>
        <taxon>Popillia</taxon>
    </lineage>
</organism>
<feature type="transmembrane region" description="Helical" evidence="8">
    <location>
        <begin position="292"/>
        <end position="322"/>
    </location>
</feature>
<feature type="domain" description="ABC transmembrane type-1" evidence="10">
    <location>
        <begin position="134"/>
        <end position="341"/>
    </location>
</feature>
<feature type="domain" description="ABC transporter" evidence="9">
    <location>
        <begin position="341"/>
        <end position="579"/>
    </location>
</feature>
<evidence type="ECO:0000256" key="2">
    <source>
        <dbReference type="ARBA" id="ARBA00022448"/>
    </source>
</evidence>
<dbReference type="GO" id="GO:0016887">
    <property type="term" value="F:ATP hydrolysis activity"/>
    <property type="evidence" value="ECO:0007669"/>
    <property type="project" value="InterPro"/>
</dbReference>
<dbReference type="GO" id="GO:0005524">
    <property type="term" value="F:ATP binding"/>
    <property type="evidence" value="ECO:0007669"/>
    <property type="project" value="UniProtKB-KW"/>
</dbReference>
<dbReference type="FunFam" id="1.20.1560.10:FF:000014">
    <property type="entry name" value="Multidrug resistance-associated protein member 4"/>
    <property type="match status" value="1"/>
</dbReference>
<sequence>MKEIEQGVRVEREVNPRENASICSILFFQFTFSIFKRGLIKELDDDDIYEILKDYKSSKIGEMFENEWNKQKIDKIRSKYAIIRMLLGAFGRQYFACGLIQCFIRTTFMVARPLAIGRVVSYFERGSTMSKEDAYFYAAIQIAQKIRIGLCSLIYRKALKLSTSSLINITSGKIVTLMTKDVGLFDSAIILAHDLWIGLIQVIVMTYVMYRHIGISAIFGVGFLILLIPFQLWIGKQTTKTRLKTATKSDERIRLIQEVLTTIQIIKTYIWEEYFEKLVNYLRKSEILKLKIIFYLKTIMLSIGNMNSRISFFICIMTYSLLGNKITAATAFIVLSCYGSLRTVVTVAVPLGISQIADMLSAVERIKNFMLSEEVPKILQPTQKDKWYNFICTTRTLVISRHHKLDDITLVDGNTEINGTISYAPQEPWLFPGTIRQNILFGLPMDLERYKTVIRVCGLRKDFESFPKYDNALINDKGLNLSRGQQARINLARAIYKKADIYLLDSPLVALDINVGKYVFTNGIKKFLKGKLVVLVTQQIHYLREVDQVIIMKDGRIHKVEMFNELERSGEDLGFETQREPEREDEHEDYEFIYDSDAEFDENEEADLLSKSHTSLHEKAIKLYSESKQEGKVKSKVYKAYFKYAGGVKYVGVLLLLYIIAQFGATYFDFYVTQWIDIESSITIILDGHLVNYTLVKDDSSNLTYNSTIVQELDTLSDQRSLVPLIYTIILLVTAGTVLGKSFLFFTLSSRCSRKLHGDCFSSIIKAPMEFFDTHLTGNILNRFSKDFATIDEFIPYIIYEFLRIFFIILGSIILIIKINFSFLFVTFAFGVILVIVRHYYLPTSRNLKRLDNITRSPVIGHLNASLEGVTTIRANEAQSILSAQFDNHQDLHSSSAYMYLTTNRAFGFYLDMLCAFYISCVTLTFIIFDSGTKASGVGLAITQAFGLTGLLQWGIRQWAELENQMTSVERILEYTNVAPEKIDGVEPTSWPSEGRIVYKDVCLRYTRAQDEILKGISFTINPSEKVCIIGRTGAGKTSIITSLYRLYPIESGSIFIDNVNIDTVSMKLLRSKISIIPQNPILFSGTLRSNLDPHTEFSDEHLWKVLELIEMKTTIEQIEGCLECLISEGGANFSIGERQLFCLARALLRRNKIVILDEPTANVDTRTDSLMHKTIRSQFSDCTILTIAHRLNSVLIADKVMVIDDGVLVEFDSPATLRRNTESMFYKLISMGDWELS</sequence>
<evidence type="ECO:0000256" key="7">
    <source>
        <dbReference type="ARBA" id="ARBA00023136"/>
    </source>
</evidence>
<keyword evidence="3 8" id="KW-0812">Transmembrane</keyword>
<dbReference type="PANTHER" id="PTHR24223:SF448">
    <property type="entry name" value="FI20146P1-RELATED"/>
    <property type="match status" value="1"/>
</dbReference>
<feature type="domain" description="ABC transporter" evidence="9">
    <location>
        <begin position="997"/>
        <end position="1231"/>
    </location>
</feature>
<comment type="caution">
    <text evidence="11">The sequence shown here is derived from an EMBL/GenBank/DDBJ whole genome shotgun (WGS) entry which is preliminary data.</text>
</comment>
<feature type="domain" description="ABC transmembrane type-1" evidence="10">
    <location>
        <begin position="682"/>
        <end position="964"/>
    </location>
</feature>
<dbReference type="InterPro" id="IPR050173">
    <property type="entry name" value="ABC_transporter_C-like"/>
</dbReference>
<keyword evidence="5" id="KW-0067">ATP-binding</keyword>
<dbReference type="FunFam" id="1.20.1560.10:FF:000026">
    <property type="entry name" value="Multidrug resistance-associated protein lethal(2)03659"/>
    <property type="match status" value="1"/>
</dbReference>
<dbReference type="GO" id="GO:0016020">
    <property type="term" value="C:membrane"/>
    <property type="evidence" value="ECO:0007669"/>
    <property type="project" value="UniProtKB-SubCell"/>
</dbReference>
<evidence type="ECO:0000256" key="4">
    <source>
        <dbReference type="ARBA" id="ARBA00022741"/>
    </source>
</evidence>
<evidence type="ECO:0000256" key="3">
    <source>
        <dbReference type="ARBA" id="ARBA00022692"/>
    </source>
</evidence>
<feature type="transmembrane region" description="Helical" evidence="8">
    <location>
        <begin position="725"/>
        <end position="746"/>
    </location>
</feature>
<evidence type="ECO:0000313" key="12">
    <source>
        <dbReference type="Proteomes" id="UP001458880"/>
    </source>
</evidence>
<feature type="transmembrane region" description="Helical" evidence="8">
    <location>
        <begin position="213"/>
        <end position="234"/>
    </location>
</feature>
<proteinExistence type="predicted"/>
<evidence type="ECO:0000313" key="11">
    <source>
        <dbReference type="EMBL" id="KAK9745243.1"/>
    </source>
</evidence>
<feature type="transmembrane region" description="Helical" evidence="8">
    <location>
        <begin position="328"/>
        <end position="351"/>
    </location>
</feature>
<dbReference type="PROSITE" id="PS50929">
    <property type="entry name" value="ABC_TM1F"/>
    <property type="match status" value="2"/>
</dbReference>
<dbReference type="CDD" id="cd03244">
    <property type="entry name" value="ABCC_MRP_domain2"/>
    <property type="match status" value="1"/>
</dbReference>
<dbReference type="InterPro" id="IPR027417">
    <property type="entry name" value="P-loop_NTPase"/>
</dbReference>
<dbReference type="GO" id="GO:0140359">
    <property type="term" value="F:ABC-type transporter activity"/>
    <property type="evidence" value="ECO:0007669"/>
    <property type="project" value="InterPro"/>
</dbReference>
<dbReference type="InterPro" id="IPR011527">
    <property type="entry name" value="ABC1_TM_dom"/>
</dbReference>
<dbReference type="SMART" id="SM00382">
    <property type="entry name" value="AAA"/>
    <property type="match status" value="1"/>
</dbReference>
<dbReference type="InterPro" id="IPR044726">
    <property type="entry name" value="ABCC_6TM_D2"/>
</dbReference>
<feature type="transmembrane region" description="Helical" evidence="8">
    <location>
        <begin position="794"/>
        <end position="817"/>
    </location>
</feature>